<evidence type="ECO:0000313" key="3">
    <source>
        <dbReference type="Proteomes" id="UP001597342"/>
    </source>
</evidence>
<name>A0ABW4Y050_9FLAO</name>
<evidence type="ECO:0008006" key="4">
    <source>
        <dbReference type="Google" id="ProtNLM"/>
    </source>
</evidence>
<feature type="chain" id="PRO_5045340063" description="LTXXQ motif family protein" evidence="1">
    <location>
        <begin position="19"/>
        <end position="139"/>
    </location>
</feature>
<comment type="caution">
    <text evidence="2">The sequence shown here is derived from an EMBL/GenBank/DDBJ whole genome shotgun (WGS) entry which is preliminary data.</text>
</comment>
<reference evidence="3" key="1">
    <citation type="journal article" date="2019" name="Int. J. Syst. Evol. Microbiol.">
        <title>The Global Catalogue of Microorganisms (GCM) 10K type strain sequencing project: providing services to taxonomists for standard genome sequencing and annotation.</title>
        <authorList>
            <consortium name="The Broad Institute Genomics Platform"/>
            <consortium name="The Broad Institute Genome Sequencing Center for Infectious Disease"/>
            <person name="Wu L."/>
            <person name="Ma J."/>
        </authorList>
    </citation>
    <scope>NUCLEOTIDE SEQUENCE [LARGE SCALE GENOMIC DNA]</scope>
    <source>
        <strain evidence="3">JCM 3389</strain>
    </source>
</reference>
<dbReference type="RefSeq" id="WP_379831734.1">
    <property type="nucleotide sequence ID" value="NZ_JBHUHU010000005.1"/>
</dbReference>
<keyword evidence="1" id="KW-0732">Signal</keyword>
<sequence length="139" mass="16210">MKTVVFSLFLLLNFSAFAQDDCLLGIGGKDDEVIAEVFQLNDEQQEKLRNWSAELKIRNGILKEKADFLIKKHEESSIEELLKVSPEYGNILDSMKQNVRMMDKRLLATLNPKQYEFYMELCSKLTLRPIYIDRSVDEK</sequence>
<proteinExistence type="predicted"/>
<dbReference type="Proteomes" id="UP001597342">
    <property type="component" value="Unassembled WGS sequence"/>
</dbReference>
<organism evidence="2 3">
    <name type="scientific">Flagellimonas iocasae</name>
    <dbReference type="NCBI Taxonomy" id="2055905"/>
    <lineage>
        <taxon>Bacteria</taxon>
        <taxon>Pseudomonadati</taxon>
        <taxon>Bacteroidota</taxon>
        <taxon>Flavobacteriia</taxon>
        <taxon>Flavobacteriales</taxon>
        <taxon>Flavobacteriaceae</taxon>
        <taxon>Flagellimonas</taxon>
    </lineage>
</organism>
<feature type="signal peptide" evidence="1">
    <location>
        <begin position="1"/>
        <end position="18"/>
    </location>
</feature>
<keyword evidence="3" id="KW-1185">Reference proteome</keyword>
<accession>A0ABW4Y050</accession>
<gene>
    <name evidence="2" type="ORF">ACFSJE_15285</name>
</gene>
<dbReference type="EMBL" id="JBHUHU010000005">
    <property type="protein sequence ID" value="MFD2101151.1"/>
    <property type="molecule type" value="Genomic_DNA"/>
</dbReference>
<evidence type="ECO:0000256" key="1">
    <source>
        <dbReference type="SAM" id="SignalP"/>
    </source>
</evidence>
<evidence type="ECO:0000313" key="2">
    <source>
        <dbReference type="EMBL" id="MFD2101151.1"/>
    </source>
</evidence>
<protein>
    <recommendedName>
        <fullName evidence="4">LTXXQ motif family protein</fullName>
    </recommendedName>
</protein>